<feature type="transmembrane region" description="Helical" evidence="1">
    <location>
        <begin position="76"/>
        <end position="96"/>
    </location>
</feature>
<protein>
    <submittedName>
        <fullName evidence="2">Uncharacterized protein</fullName>
    </submittedName>
</protein>
<reference evidence="2 3" key="2">
    <citation type="journal article" date="2021" name="Microorganisms">
        <title>The Ever-Expanding Pseudomonas Genus: Description of 43 New Species and Partition of the Pseudomonas putida Group.</title>
        <authorList>
            <person name="Girard L."/>
            <person name="Lood C."/>
            <person name="Hofte M."/>
            <person name="Vandamme P."/>
            <person name="Rokni-Zadeh H."/>
            <person name="van Noort V."/>
            <person name="Lavigne R."/>
            <person name="De Mot R."/>
        </authorList>
    </citation>
    <scope>NUCLEOTIDE SEQUENCE [LARGE SCALE GENOMIC DNA]</scope>
    <source>
        <strain evidence="2 3">RW9S1A</strain>
    </source>
</reference>
<dbReference type="AlphaFoldDB" id="A0A9E6TXW4"/>
<name>A0A9E6TXW4_9PSED</name>
<keyword evidence="3" id="KW-1185">Reference proteome</keyword>
<evidence type="ECO:0000313" key="3">
    <source>
        <dbReference type="Proteomes" id="UP000633418"/>
    </source>
</evidence>
<feature type="transmembrane region" description="Helical" evidence="1">
    <location>
        <begin position="102"/>
        <end position="120"/>
    </location>
</feature>
<evidence type="ECO:0000313" key="2">
    <source>
        <dbReference type="EMBL" id="QXI38781.1"/>
    </source>
</evidence>
<dbReference type="Proteomes" id="UP000633418">
    <property type="component" value="Chromosome"/>
</dbReference>
<reference evidence="2 3" key="1">
    <citation type="journal article" date="2020" name="Microorganisms">
        <title>Reliable Identification of Environmental Pseudomonas Isolates Using the rpoD Gene.</title>
        <authorList>
            <consortium name="The Broad Institute Genome Sequencing Platform"/>
            <person name="Girard L."/>
            <person name="Lood C."/>
            <person name="Rokni-Zadeh H."/>
            <person name="van Noort V."/>
            <person name="Lavigne R."/>
            <person name="De Mot R."/>
        </authorList>
    </citation>
    <scope>NUCLEOTIDE SEQUENCE [LARGE SCALE GENOMIC DNA]</scope>
    <source>
        <strain evidence="2 3">RW9S1A</strain>
    </source>
</reference>
<gene>
    <name evidence="2" type="ORF">HU772_001395</name>
</gene>
<keyword evidence="1" id="KW-0812">Transmembrane</keyword>
<evidence type="ECO:0000256" key="1">
    <source>
        <dbReference type="SAM" id="Phobius"/>
    </source>
</evidence>
<organism evidence="2 3">
    <name type="scientific">Pseudomonas xantholysinigenes</name>
    <dbReference type="NCBI Taxonomy" id="2745490"/>
    <lineage>
        <taxon>Bacteria</taxon>
        <taxon>Pseudomonadati</taxon>
        <taxon>Pseudomonadota</taxon>
        <taxon>Gammaproteobacteria</taxon>
        <taxon>Pseudomonadales</taxon>
        <taxon>Pseudomonadaceae</taxon>
        <taxon>Pseudomonas</taxon>
    </lineage>
</organism>
<dbReference type="KEGG" id="pxn:HU772_001395"/>
<keyword evidence="1" id="KW-1133">Transmembrane helix</keyword>
<proteinExistence type="predicted"/>
<dbReference type="EMBL" id="CP077095">
    <property type="protein sequence ID" value="QXI38781.1"/>
    <property type="molecule type" value="Genomic_DNA"/>
</dbReference>
<dbReference type="RefSeq" id="WP_217858748.1">
    <property type="nucleotide sequence ID" value="NZ_CP077095.1"/>
</dbReference>
<keyword evidence="1" id="KW-0472">Membrane</keyword>
<accession>A0A9E6TXW4</accession>
<feature type="transmembrane region" description="Helical" evidence="1">
    <location>
        <begin position="51"/>
        <end position="69"/>
    </location>
</feature>
<sequence length="139" mass="15721">MMMTPADFQAFMRRYFATFLLGFFMCVISAALSSGQWIDSHWRHHPDNPSYTLLASALSTLLLCGGHLAMVRGRIWAMWLVLPVPAVALLMTLSLVGSGLNAVLLAIMLVLPLLALLVFNSGRHREMRRRLIELRQLRR</sequence>